<organism evidence="1 2">
    <name type="scientific">Glacieibacterium frigidum</name>
    <dbReference type="NCBI Taxonomy" id="2593303"/>
    <lineage>
        <taxon>Bacteria</taxon>
        <taxon>Pseudomonadati</taxon>
        <taxon>Pseudomonadota</taxon>
        <taxon>Alphaproteobacteria</taxon>
        <taxon>Sphingomonadales</taxon>
        <taxon>Sphingosinicellaceae</taxon>
        <taxon>Glacieibacterium</taxon>
    </lineage>
</organism>
<dbReference type="CDD" id="cd21631">
    <property type="entry name" value="RHH_CopG_NikR-like"/>
    <property type="match status" value="1"/>
</dbReference>
<dbReference type="OrthoDB" id="9806368at2"/>
<gene>
    <name evidence="1" type="ORF">FMM06_00315</name>
</gene>
<protein>
    <submittedName>
        <fullName evidence="1">Ribbon-helix-helix protein, CopG family</fullName>
    </submittedName>
</protein>
<keyword evidence="2" id="KW-1185">Reference proteome</keyword>
<proteinExistence type="predicted"/>
<evidence type="ECO:0000313" key="1">
    <source>
        <dbReference type="EMBL" id="TRW16698.1"/>
    </source>
</evidence>
<evidence type="ECO:0000313" key="2">
    <source>
        <dbReference type="Proteomes" id="UP000317894"/>
    </source>
</evidence>
<dbReference type="Proteomes" id="UP000317894">
    <property type="component" value="Unassembled WGS sequence"/>
</dbReference>
<dbReference type="Gene3D" id="1.10.1220.10">
    <property type="entry name" value="Met repressor-like"/>
    <property type="match status" value="1"/>
</dbReference>
<dbReference type="RefSeq" id="WP_143554242.1">
    <property type="nucleotide sequence ID" value="NZ_VJWA01000001.1"/>
</dbReference>
<dbReference type="InterPro" id="IPR013321">
    <property type="entry name" value="Arc_rbn_hlx_hlx"/>
</dbReference>
<dbReference type="AlphaFoldDB" id="A0A552UEN5"/>
<dbReference type="GO" id="GO:0006355">
    <property type="term" value="P:regulation of DNA-templated transcription"/>
    <property type="evidence" value="ECO:0007669"/>
    <property type="project" value="InterPro"/>
</dbReference>
<name>A0A552UEN5_9SPHN</name>
<reference evidence="1 2" key="1">
    <citation type="submission" date="2019-07" db="EMBL/GenBank/DDBJ databases">
        <title>Novel species isolated from glacier.</title>
        <authorList>
            <person name="Liu Q."/>
            <person name="Xin Y.-H."/>
        </authorList>
    </citation>
    <scope>NUCLEOTIDE SEQUENCE [LARGE SCALE GENOMIC DNA]</scope>
    <source>
        <strain evidence="1 2">LB1R16</strain>
    </source>
</reference>
<accession>A0A552UEN5</accession>
<comment type="caution">
    <text evidence="1">The sequence shown here is derived from an EMBL/GenBank/DDBJ whole genome shotgun (WGS) entry which is preliminary data.</text>
</comment>
<dbReference type="EMBL" id="VJWA01000001">
    <property type="protein sequence ID" value="TRW16698.1"/>
    <property type="molecule type" value="Genomic_DNA"/>
</dbReference>
<sequence>MRTIIDIPDEQLRRVDTIARRRNWSRAATVRKALEQFVESQPDDFDAVLDKAIAAWSHIEIDGLEWQQRLRAEWDSSVSAE</sequence>